<dbReference type="AlphaFoldDB" id="H3C7W7"/>
<keyword evidence="2" id="KW-0677">Repeat</keyword>
<protein>
    <submittedName>
        <fullName evidence="3">Uncharacterized protein</fullName>
    </submittedName>
</protein>
<dbReference type="Gene3D" id="3.80.10.10">
    <property type="entry name" value="Ribonuclease Inhibitor"/>
    <property type="match status" value="2"/>
</dbReference>
<accession>H3C7W7</accession>
<evidence type="ECO:0000256" key="2">
    <source>
        <dbReference type="ARBA" id="ARBA00022737"/>
    </source>
</evidence>
<dbReference type="InParanoid" id="H3C7W7"/>
<dbReference type="PANTHER" id="PTHR24106">
    <property type="entry name" value="NACHT, LRR AND CARD DOMAINS-CONTAINING"/>
    <property type="match status" value="1"/>
</dbReference>
<evidence type="ECO:0000313" key="4">
    <source>
        <dbReference type="Proteomes" id="UP000007303"/>
    </source>
</evidence>
<dbReference type="InterPro" id="IPR032675">
    <property type="entry name" value="LRR_dom_sf"/>
</dbReference>
<dbReference type="SMART" id="SM00368">
    <property type="entry name" value="LRR_RI"/>
    <property type="match status" value="7"/>
</dbReference>
<organism evidence="3 4">
    <name type="scientific">Tetraodon nigroviridis</name>
    <name type="common">Spotted green pufferfish</name>
    <name type="synonym">Chelonodon nigroviridis</name>
    <dbReference type="NCBI Taxonomy" id="99883"/>
    <lineage>
        <taxon>Eukaryota</taxon>
        <taxon>Metazoa</taxon>
        <taxon>Chordata</taxon>
        <taxon>Craniata</taxon>
        <taxon>Vertebrata</taxon>
        <taxon>Euteleostomi</taxon>
        <taxon>Actinopterygii</taxon>
        <taxon>Neopterygii</taxon>
        <taxon>Teleostei</taxon>
        <taxon>Neoteleostei</taxon>
        <taxon>Acanthomorphata</taxon>
        <taxon>Eupercaria</taxon>
        <taxon>Tetraodontiformes</taxon>
        <taxon>Tetradontoidea</taxon>
        <taxon>Tetraodontidae</taxon>
        <taxon>Tetraodon</taxon>
    </lineage>
</organism>
<evidence type="ECO:0000313" key="3">
    <source>
        <dbReference type="Ensembl" id="ENSTNIP00000004339.1"/>
    </source>
</evidence>
<dbReference type="OMA" id="FPECRLE"/>
<keyword evidence="4" id="KW-1185">Reference proteome</keyword>
<dbReference type="SUPFAM" id="SSF52047">
    <property type="entry name" value="RNI-like"/>
    <property type="match status" value="1"/>
</dbReference>
<sequence>CASLAAALKSNPSRVRKLELSDNRLQDSGAELLCAFLEFPECRLESLRLRLCGLTHVGCASLASALRSNPAHLRELELSYNQLQDAGVELLCGFLQLPQSPLETLRLRHCGLSPLSCAWLKSALEPSPARLKELELSYNKLQDSGVQLLCELLQIPQCRLETLRSAASADADPDADQGLIGSPLRPSLRLRGCTLSGDSCTSLASALRAKPDPSHLRELELSYNKLQESDLKMLEELQSREGGTEFQLSR</sequence>
<dbReference type="InterPro" id="IPR001611">
    <property type="entry name" value="Leu-rich_rpt"/>
</dbReference>
<reference evidence="3" key="3">
    <citation type="submission" date="2025-09" db="UniProtKB">
        <authorList>
            <consortium name="Ensembl"/>
        </authorList>
    </citation>
    <scope>IDENTIFICATION</scope>
</reference>
<dbReference type="HOGENOM" id="CLU_002274_4_0_1"/>
<proteinExistence type="predicted"/>
<reference evidence="3" key="2">
    <citation type="submission" date="2025-08" db="UniProtKB">
        <authorList>
            <consortium name="Ensembl"/>
        </authorList>
    </citation>
    <scope>IDENTIFICATION</scope>
</reference>
<dbReference type="Pfam" id="PF13516">
    <property type="entry name" value="LRR_6"/>
    <property type="match status" value="4"/>
</dbReference>
<dbReference type="GeneTree" id="ENSGT01150000286904"/>
<dbReference type="Proteomes" id="UP000007303">
    <property type="component" value="Unassembled WGS sequence"/>
</dbReference>
<name>H3C7W7_TETNG</name>
<evidence type="ECO:0000256" key="1">
    <source>
        <dbReference type="ARBA" id="ARBA00022614"/>
    </source>
</evidence>
<dbReference type="Ensembl" id="ENSTNIT00000004478.1">
    <property type="protein sequence ID" value="ENSTNIP00000004339.1"/>
    <property type="gene ID" value="ENSTNIG00000001945.1"/>
</dbReference>
<dbReference type="InterPro" id="IPR051261">
    <property type="entry name" value="NLR"/>
</dbReference>
<keyword evidence="1" id="KW-0433">Leucine-rich repeat</keyword>
<reference evidence="4" key="1">
    <citation type="journal article" date="2004" name="Nature">
        <title>Genome duplication in the teleost fish Tetraodon nigroviridis reveals the early vertebrate proto-karyotype.</title>
        <authorList>
            <person name="Jaillon O."/>
            <person name="Aury J.-M."/>
            <person name="Brunet F."/>
            <person name="Petit J.-L."/>
            <person name="Stange-Thomann N."/>
            <person name="Mauceli E."/>
            <person name="Bouneau L."/>
            <person name="Fischer C."/>
            <person name="Ozouf-Costaz C."/>
            <person name="Bernot A."/>
            <person name="Nicaud S."/>
            <person name="Jaffe D."/>
            <person name="Fisher S."/>
            <person name="Lutfalla G."/>
            <person name="Dossat C."/>
            <person name="Segurens B."/>
            <person name="Dasilva C."/>
            <person name="Salanoubat M."/>
            <person name="Levy M."/>
            <person name="Boudet N."/>
            <person name="Castellano S."/>
            <person name="Anthouard V."/>
            <person name="Jubin C."/>
            <person name="Castelli V."/>
            <person name="Katinka M."/>
            <person name="Vacherie B."/>
            <person name="Biemont C."/>
            <person name="Skalli Z."/>
            <person name="Cattolico L."/>
            <person name="Poulain J."/>
            <person name="De Berardinis V."/>
            <person name="Cruaud C."/>
            <person name="Duprat S."/>
            <person name="Brottier P."/>
            <person name="Coutanceau J.-P."/>
            <person name="Gouzy J."/>
            <person name="Parra G."/>
            <person name="Lardier G."/>
            <person name="Chapple C."/>
            <person name="McKernan K.J."/>
            <person name="McEwan P."/>
            <person name="Bosak S."/>
            <person name="Kellis M."/>
            <person name="Volff J.-N."/>
            <person name="Guigo R."/>
            <person name="Zody M.C."/>
            <person name="Mesirov J."/>
            <person name="Lindblad-Toh K."/>
            <person name="Birren B."/>
            <person name="Nusbaum C."/>
            <person name="Kahn D."/>
            <person name="Robinson-Rechavi M."/>
            <person name="Laudet V."/>
            <person name="Schachter V."/>
            <person name="Quetier F."/>
            <person name="Saurin W."/>
            <person name="Scarpelli C."/>
            <person name="Wincker P."/>
            <person name="Lander E.S."/>
            <person name="Weissenbach J."/>
            <person name="Roest Crollius H."/>
        </authorList>
    </citation>
    <scope>NUCLEOTIDE SEQUENCE [LARGE SCALE GENOMIC DNA]</scope>
</reference>